<feature type="domain" description="Cyclic nucleotide-binding" evidence="1">
    <location>
        <begin position="23"/>
        <end position="126"/>
    </location>
</feature>
<sequence length="204" mass="23286">MSTPPYQQLFHVLQAIANSGNFLITEIPASEINKLNHIFHPVTLPAGEFFIKAGEVPKTIGFVISGLLRLYYLDNSGTEFTKSFCLENEFIGAYSALLSNQPSRLFIETLEDTNLLVADYQEYQKLATAHHCWQIINCKLSQNLFIKKEKRESELLLDDATTRYLNFLSEYPQLKTRVKQYHIASYLGITPVSLSRIRATLHPN</sequence>
<dbReference type="SUPFAM" id="SSF51206">
    <property type="entry name" value="cAMP-binding domain-like"/>
    <property type="match status" value="1"/>
</dbReference>
<proteinExistence type="predicted"/>
<accession>A0A975TBY5</accession>
<keyword evidence="3" id="KW-1185">Reference proteome</keyword>
<dbReference type="InterPro" id="IPR000595">
    <property type="entry name" value="cNMP-bd_dom"/>
</dbReference>
<dbReference type="SMART" id="SM00100">
    <property type="entry name" value="cNMP"/>
    <property type="match status" value="1"/>
</dbReference>
<evidence type="ECO:0000313" key="2">
    <source>
        <dbReference type="EMBL" id="QXE25998.1"/>
    </source>
</evidence>
<organism evidence="2 3">
    <name type="scientific">Richelia sinica FACHB-800</name>
    <dbReference type="NCBI Taxonomy" id="1357546"/>
    <lineage>
        <taxon>Bacteria</taxon>
        <taxon>Bacillati</taxon>
        <taxon>Cyanobacteriota</taxon>
        <taxon>Cyanophyceae</taxon>
        <taxon>Nostocales</taxon>
        <taxon>Nostocaceae</taxon>
        <taxon>Richelia</taxon>
    </lineage>
</organism>
<dbReference type="PROSITE" id="PS50042">
    <property type="entry name" value="CNMP_BINDING_3"/>
    <property type="match status" value="1"/>
</dbReference>
<evidence type="ECO:0000313" key="3">
    <source>
        <dbReference type="Proteomes" id="UP000683511"/>
    </source>
</evidence>
<dbReference type="InterPro" id="IPR018490">
    <property type="entry name" value="cNMP-bd_dom_sf"/>
</dbReference>
<evidence type="ECO:0000259" key="1">
    <source>
        <dbReference type="PROSITE" id="PS50042"/>
    </source>
</evidence>
<dbReference type="KEGG" id="rsin:B6N60_04725"/>
<dbReference type="EMBL" id="CP021056">
    <property type="protein sequence ID" value="QXE25998.1"/>
    <property type="molecule type" value="Genomic_DNA"/>
</dbReference>
<dbReference type="RefSeq" id="WP_190608735.1">
    <property type="nucleotide sequence ID" value="NZ_CP021056.1"/>
</dbReference>
<dbReference type="InterPro" id="IPR014710">
    <property type="entry name" value="RmlC-like_jellyroll"/>
</dbReference>
<reference evidence="2" key="1">
    <citation type="submission" date="2017-04" db="EMBL/GenBank/DDBJ databases">
        <title>Genome deletions in a multicellular cyanobacterial endosymbiont for morphological adaptation in marine diatoms.</title>
        <authorList>
            <person name="Wang Y."/>
            <person name="Gao H."/>
            <person name="Li R."/>
            <person name="Xu X."/>
        </authorList>
    </citation>
    <scope>NUCLEOTIDE SEQUENCE</scope>
    <source>
        <strain evidence="2">FACHB 800</strain>
    </source>
</reference>
<name>A0A975TBY5_9NOST</name>
<dbReference type="Pfam" id="PF00027">
    <property type="entry name" value="cNMP_binding"/>
    <property type="match status" value="1"/>
</dbReference>
<dbReference type="Proteomes" id="UP000683511">
    <property type="component" value="Chromosome"/>
</dbReference>
<dbReference type="CDD" id="cd00038">
    <property type="entry name" value="CAP_ED"/>
    <property type="match status" value="1"/>
</dbReference>
<dbReference type="AlphaFoldDB" id="A0A975TBY5"/>
<gene>
    <name evidence="2" type="ORF">B6N60_04725</name>
</gene>
<protein>
    <recommendedName>
        <fullName evidence="1">Cyclic nucleotide-binding domain-containing protein</fullName>
    </recommendedName>
</protein>
<dbReference type="Gene3D" id="2.60.120.10">
    <property type="entry name" value="Jelly Rolls"/>
    <property type="match status" value="1"/>
</dbReference>